<keyword evidence="4" id="KW-0145">Chemotaxis</keyword>
<dbReference type="AlphaFoldDB" id="A0A5D3GHG7"/>
<dbReference type="Proteomes" id="UP000324029">
    <property type="component" value="Unassembled WGS sequence"/>
</dbReference>
<keyword evidence="5 12" id="KW-0812">Transmembrane</keyword>
<evidence type="ECO:0000256" key="4">
    <source>
        <dbReference type="ARBA" id="ARBA00022500"/>
    </source>
</evidence>
<evidence type="ECO:0000259" key="14">
    <source>
        <dbReference type="PROSITE" id="PS50885"/>
    </source>
</evidence>
<dbReference type="Pfam" id="PF00015">
    <property type="entry name" value="MCPsignal"/>
    <property type="match status" value="1"/>
</dbReference>
<keyword evidence="2" id="KW-1003">Cell membrane</keyword>
<dbReference type="EMBL" id="VSRO01000001">
    <property type="protein sequence ID" value="TYK59670.1"/>
    <property type="molecule type" value="Genomic_DNA"/>
</dbReference>
<accession>A0A5D3GHG7</accession>
<keyword evidence="7 12" id="KW-0472">Membrane</keyword>
<dbReference type="PANTHER" id="PTHR32089">
    <property type="entry name" value="METHYL-ACCEPTING CHEMOTAXIS PROTEIN MCPB"/>
    <property type="match status" value="1"/>
</dbReference>
<keyword evidence="8 10" id="KW-0807">Transducer</keyword>
<evidence type="ECO:0000313" key="16">
    <source>
        <dbReference type="Proteomes" id="UP000324029"/>
    </source>
</evidence>
<comment type="caution">
    <text evidence="15">The sequence shown here is derived from an EMBL/GenBank/DDBJ whole genome shotgun (WGS) entry which is preliminary data.</text>
</comment>
<evidence type="ECO:0000256" key="9">
    <source>
        <dbReference type="ARBA" id="ARBA00029447"/>
    </source>
</evidence>
<evidence type="ECO:0000256" key="8">
    <source>
        <dbReference type="ARBA" id="ARBA00023224"/>
    </source>
</evidence>
<dbReference type="Gene3D" id="1.10.287.950">
    <property type="entry name" value="Methyl-accepting chemotaxis protein"/>
    <property type="match status" value="1"/>
</dbReference>
<evidence type="ECO:0000256" key="3">
    <source>
        <dbReference type="ARBA" id="ARBA00022481"/>
    </source>
</evidence>
<organism evidence="15 16">
    <name type="scientific">Pseudomonas synxantha</name>
    <dbReference type="NCBI Taxonomy" id="47883"/>
    <lineage>
        <taxon>Bacteria</taxon>
        <taxon>Pseudomonadati</taxon>
        <taxon>Pseudomonadota</taxon>
        <taxon>Gammaproteobacteria</taxon>
        <taxon>Pseudomonadales</taxon>
        <taxon>Pseudomonadaceae</taxon>
        <taxon>Pseudomonas</taxon>
    </lineage>
</organism>
<dbReference type="InterPro" id="IPR004090">
    <property type="entry name" value="Chemotax_Me-accpt_rcpt"/>
</dbReference>
<comment type="subcellular location">
    <subcellularLocation>
        <location evidence="1">Cell membrane</location>
        <topology evidence="1">Multi-pass membrane protein</topology>
    </subcellularLocation>
</comment>
<dbReference type="SMART" id="SM00304">
    <property type="entry name" value="HAMP"/>
    <property type="match status" value="2"/>
</dbReference>
<dbReference type="Pfam" id="PF12729">
    <property type="entry name" value="4HB_MCP_1"/>
    <property type="match status" value="1"/>
</dbReference>
<dbReference type="PROSITE" id="PS50111">
    <property type="entry name" value="CHEMOTAXIS_TRANSDUC_2"/>
    <property type="match status" value="1"/>
</dbReference>
<dbReference type="CDD" id="cd19411">
    <property type="entry name" value="MCP2201-like_sensor"/>
    <property type="match status" value="1"/>
</dbReference>
<reference evidence="15 16" key="1">
    <citation type="submission" date="2019-08" db="EMBL/GenBank/DDBJ databases">
        <title>Subclass B2 metallo-beta lactamase from Pseudomonas synxantha.</title>
        <authorList>
            <person name="Poirel L."/>
            <person name="Palmieri M."/>
            <person name="Masseron A."/>
            <person name="Perreten V."/>
            <person name="Nordman P."/>
        </authorList>
    </citation>
    <scope>NUCLEOTIDE SEQUENCE [LARGE SCALE GENOMIC DNA]</scope>
    <source>
        <strain evidence="15 16">MCP106</strain>
    </source>
</reference>
<dbReference type="InterPro" id="IPR004089">
    <property type="entry name" value="MCPsignal_dom"/>
</dbReference>
<feature type="transmembrane region" description="Helical" evidence="12">
    <location>
        <begin position="12"/>
        <end position="32"/>
    </location>
</feature>
<feature type="transmembrane region" description="Helical" evidence="12">
    <location>
        <begin position="192"/>
        <end position="210"/>
    </location>
</feature>
<evidence type="ECO:0000256" key="1">
    <source>
        <dbReference type="ARBA" id="ARBA00004651"/>
    </source>
</evidence>
<dbReference type="CDD" id="cd11386">
    <property type="entry name" value="MCP_signal"/>
    <property type="match status" value="1"/>
</dbReference>
<proteinExistence type="inferred from homology"/>
<evidence type="ECO:0000256" key="11">
    <source>
        <dbReference type="SAM" id="Coils"/>
    </source>
</evidence>
<evidence type="ECO:0000256" key="10">
    <source>
        <dbReference type="PROSITE-ProRule" id="PRU00284"/>
    </source>
</evidence>
<keyword evidence="11" id="KW-0175">Coiled coil</keyword>
<dbReference type="GO" id="GO:0004888">
    <property type="term" value="F:transmembrane signaling receptor activity"/>
    <property type="evidence" value="ECO:0007669"/>
    <property type="project" value="InterPro"/>
</dbReference>
<dbReference type="GO" id="GO:0005886">
    <property type="term" value="C:plasma membrane"/>
    <property type="evidence" value="ECO:0007669"/>
    <property type="project" value="UniProtKB-SubCell"/>
</dbReference>
<dbReference type="SMART" id="SM00283">
    <property type="entry name" value="MA"/>
    <property type="match status" value="1"/>
</dbReference>
<feature type="domain" description="Methyl-accepting transducer" evidence="13">
    <location>
        <begin position="269"/>
        <end position="505"/>
    </location>
</feature>
<evidence type="ECO:0000256" key="2">
    <source>
        <dbReference type="ARBA" id="ARBA00022475"/>
    </source>
</evidence>
<dbReference type="PANTHER" id="PTHR32089:SF120">
    <property type="entry name" value="METHYL-ACCEPTING CHEMOTAXIS PROTEIN TLPQ"/>
    <property type="match status" value="1"/>
</dbReference>
<dbReference type="PROSITE" id="PS50885">
    <property type="entry name" value="HAMP"/>
    <property type="match status" value="1"/>
</dbReference>
<dbReference type="SUPFAM" id="SSF58104">
    <property type="entry name" value="Methyl-accepting chemotaxis protein (MCP) signaling domain"/>
    <property type="match status" value="1"/>
</dbReference>
<evidence type="ECO:0000256" key="7">
    <source>
        <dbReference type="ARBA" id="ARBA00023136"/>
    </source>
</evidence>
<evidence type="ECO:0000256" key="5">
    <source>
        <dbReference type="ARBA" id="ARBA00022692"/>
    </source>
</evidence>
<evidence type="ECO:0000256" key="12">
    <source>
        <dbReference type="SAM" id="Phobius"/>
    </source>
</evidence>
<dbReference type="GO" id="GO:0007165">
    <property type="term" value="P:signal transduction"/>
    <property type="evidence" value="ECO:0007669"/>
    <property type="project" value="UniProtKB-KW"/>
</dbReference>
<dbReference type="FunFam" id="1.10.287.950:FF:000001">
    <property type="entry name" value="Methyl-accepting chemotaxis sensory transducer"/>
    <property type="match status" value="1"/>
</dbReference>
<dbReference type="Pfam" id="PF00672">
    <property type="entry name" value="HAMP"/>
    <property type="match status" value="1"/>
</dbReference>
<reference evidence="15 16" key="2">
    <citation type="submission" date="2019-08" db="EMBL/GenBank/DDBJ databases">
        <authorList>
            <person name="Brilhante M."/>
            <person name="Perreten V."/>
        </authorList>
    </citation>
    <scope>NUCLEOTIDE SEQUENCE [LARGE SCALE GENOMIC DNA]</scope>
    <source>
        <strain evidence="15 16">MCP106</strain>
    </source>
</reference>
<evidence type="ECO:0000256" key="6">
    <source>
        <dbReference type="ARBA" id="ARBA00022989"/>
    </source>
</evidence>
<evidence type="ECO:0000313" key="15">
    <source>
        <dbReference type="EMBL" id="TYK59670.1"/>
    </source>
</evidence>
<dbReference type="PRINTS" id="PR00260">
    <property type="entry name" value="CHEMTRNSDUCR"/>
</dbReference>
<keyword evidence="3" id="KW-0488">Methylation</keyword>
<dbReference type="CDD" id="cd06225">
    <property type="entry name" value="HAMP"/>
    <property type="match status" value="1"/>
</dbReference>
<evidence type="ECO:0000259" key="13">
    <source>
        <dbReference type="PROSITE" id="PS50111"/>
    </source>
</evidence>
<dbReference type="InterPro" id="IPR003660">
    <property type="entry name" value="HAMP_dom"/>
</dbReference>
<protein>
    <submittedName>
        <fullName evidence="15">Methyl-accepting chemotaxis protein</fullName>
    </submittedName>
</protein>
<dbReference type="GO" id="GO:0006935">
    <property type="term" value="P:chemotaxis"/>
    <property type="evidence" value="ECO:0007669"/>
    <property type="project" value="UniProtKB-KW"/>
</dbReference>
<dbReference type="InterPro" id="IPR047347">
    <property type="entry name" value="YvaQ-like_sensor"/>
</dbReference>
<feature type="domain" description="HAMP" evidence="14">
    <location>
        <begin position="212"/>
        <end position="264"/>
    </location>
</feature>
<keyword evidence="6 12" id="KW-1133">Transmembrane helix</keyword>
<name>A0A5D3GHG7_9PSED</name>
<sequence>MNIRSLNIAPRAGLGFGVLALMVFALGGFALLQMANMRQQSDQVENNWLPSVMAVGEMNQDLLRVRALTLRLLVNRDPQALAQNEQKLTDLKNGMPHAQALYEGLIVLPEERTLFDRFKAQEQQYLQRQDQVMAFSKANRLDEAIKVANGEMNQLADQIAVTLRDLVTLNKTSANQAASLAQSVFSQSRTGVIGMIILTALITIGLAVWLTRSIVLPLAQSLKVAQGVASGDLTGEIRVSGSDEPARLQQALKGMQENLRDTIRRIAESSNQLASASEELSCVTEDATRGLHQQNQEIEQAATAVNQMTAAVEEVASNAVATSHASRDSDRIAQQGREQVQQTVVSIEALATDVTANVTQVEALAQKVYGISKVLDVIRSIAEQTNLLALNAAIEAARAGDAGRGFAVVADEVRALAHRTQQSTQEIEQMISGIQQGTDQAVSSMQQSNTRARSTLDIAKSAGTALEEIASAFNLINERNLLIASASEQQAAVAREVDRNLTNIRDLAHQTSAGANQTSAASQELSRLAVDLNSMVARFSV</sequence>
<feature type="coiled-coil region" evidence="11">
    <location>
        <begin position="252"/>
        <end position="311"/>
    </location>
</feature>
<dbReference type="InterPro" id="IPR024478">
    <property type="entry name" value="HlyB_4HB_MCP"/>
</dbReference>
<gene>
    <name evidence="15" type="ORF">FXO26_00750</name>
</gene>
<comment type="similarity">
    <text evidence="9">Belongs to the methyl-accepting chemotaxis (MCP) protein family.</text>
</comment>